<dbReference type="EMBL" id="CAICTM010001377">
    <property type="protein sequence ID" value="CAB9523115.1"/>
    <property type="molecule type" value="Genomic_DNA"/>
</dbReference>
<evidence type="ECO:0000313" key="2">
    <source>
        <dbReference type="EMBL" id="CAB9523115.1"/>
    </source>
</evidence>
<evidence type="ECO:0000256" key="1">
    <source>
        <dbReference type="SAM" id="MobiDB-lite"/>
    </source>
</evidence>
<proteinExistence type="predicted"/>
<dbReference type="Proteomes" id="UP001153069">
    <property type="component" value="Unassembled WGS sequence"/>
</dbReference>
<comment type="caution">
    <text evidence="2">The sequence shown here is derived from an EMBL/GenBank/DDBJ whole genome shotgun (WGS) entry which is preliminary data.</text>
</comment>
<feature type="region of interest" description="Disordered" evidence="1">
    <location>
        <begin position="322"/>
        <end position="361"/>
    </location>
</feature>
<name>A0A9N8ER26_9STRA</name>
<organism evidence="2 3">
    <name type="scientific">Seminavis robusta</name>
    <dbReference type="NCBI Taxonomy" id="568900"/>
    <lineage>
        <taxon>Eukaryota</taxon>
        <taxon>Sar</taxon>
        <taxon>Stramenopiles</taxon>
        <taxon>Ochrophyta</taxon>
        <taxon>Bacillariophyta</taxon>
        <taxon>Bacillariophyceae</taxon>
        <taxon>Bacillariophycidae</taxon>
        <taxon>Naviculales</taxon>
        <taxon>Naviculaceae</taxon>
        <taxon>Seminavis</taxon>
    </lineage>
</organism>
<dbReference type="AlphaFoldDB" id="A0A9N8ER26"/>
<keyword evidence="3" id="KW-1185">Reference proteome</keyword>
<accession>A0A9N8ER26</accession>
<feature type="compositionally biased region" description="Low complexity" evidence="1">
    <location>
        <begin position="341"/>
        <end position="361"/>
    </location>
</feature>
<feature type="compositionally biased region" description="Low complexity" evidence="1">
    <location>
        <begin position="891"/>
        <end position="906"/>
    </location>
</feature>
<feature type="region of interest" description="Disordered" evidence="1">
    <location>
        <begin position="837"/>
        <end position="917"/>
    </location>
</feature>
<dbReference type="OrthoDB" id="422042at2759"/>
<gene>
    <name evidence="2" type="ORF">SEMRO_1379_G267670.1</name>
</gene>
<reference evidence="2" key="1">
    <citation type="submission" date="2020-06" db="EMBL/GenBank/DDBJ databases">
        <authorList>
            <consortium name="Plant Systems Biology data submission"/>
        </authorList>
    </citation>
    <scope>NUCLEOTIDE SEQUENCE</scope>
    <source>
        <strain evidence="2">D6</strain>
    </source>
</reference>
<sequence>MKYTSFQESRFQSQVDNALISVKRILDTTRNPRLAGNNNGQDHSYEDKYALAAWMTNTALVATVNVFELLGMTSDHLSTMNEWKNANKSVTLRFEAIQTCKFMQEREVPFVAGSTSTVIEVEKQSSGRFFGKSSSEKSSTKSKVTTMIKEYHWKVRINYKLIAFAGASPDDGAGLVTWQSRDASTILVIKGTEKVPFLNVFKHPPIDVDLTWLLSQIMIHKQQHVPQQQTAQFRIDRNDPHVCKTPRRNPHVDQAVEAFQDICHFAQKLRQFLLIKVEREILSRHSPVNDSTTDRTAANSKLTSIHTRNLYNPILPLMESKNNANNSTAIPRRSSHPPVKSSSLVTLTTTNDTNNNDTTNTPLLSLTDMEKFLGEQLRTVQEAILGLANTFLPKGNGEHLISTAEATLVLLASHLEQLAFQYEDCMRYMEHMLQQQLIFAIGKHVHAPDFDDFMKFYYQHKLYAPQYAPTPFCVAIRRPGYYPDGILSIEYNNNNSDQQQPIDTFCRRITPTCPMQVPLTAATTVSLNGDCFLHGWMQHRFQNNGTPGNNSNKCYQLAARARQFSCFMVIVGTIAGPNKFSPQSAILLQNKDEVLIPLLLEELPTAKEFQDAISSLSPEQQQFAKAFREMQLESSVFGVAVIQLKPQLEDLLGLPPGSLTKEMQLTQDLLSLFIEYQIPSDLLSYDGPPEEPDRSKKIALVQQYTKSVLNVVQGEKDKQLALEKQKAHMALEQYAQGNPSVLFDEALSAVSEEASLASSIPTTIMEPVVYNKKKLKKDARSVYSSPAALASQHCEAHSFVGAYSVSAPFDASSMPGCTASGGGGLSQMEQDLLAKQRGAGPRTMGLAPPGAMAVSGSSMHSTVSNSAADELPPGPNFDGPSGPGGPSGAALKSPSTQPQQPLLSPQDGNAEASDDEEGTLDFTKIPKQLDAKFEVHDKDNSLRATIIKASDAWQRKRQENLLVKVGELQSMYPDEIKSEKDKAFDLLDALTRSGSLPLSYSELHVIVAVTHCFENDVMGAVIEDNINPIAKVEKSSLMIASTVHGVPSPGVLLRNTEHVGRLQQAFPALFDGES</sequence>
<feature type="compositionally biased region" description="Polar residues" evidence="1">
    <location>
        <begin position="855"/>
        <end position="867"/>
    </location>
</feature>
<protein>
    <submittedName>
        <fullName evidence="2">Uncharacterized protein</fullName>
    </submittedName>
</protein>
<evidence type="ECO:0000313" key="3">
    <source>
        <dbReference type="Proteomes" id="UP001153069"/>
    </source>
</evidence>